<dbReference type="InterPro" id="IPR018325">
    <property type="entry name" value="Rad4/PNGase_transGLS-fold"/>
</dbReference>
<feature type="region of interest" description="Disordered" evidence="7">
    <location>
        <begin position="287"/>
        <end position="339"/>
    </location>
</feature>
<evidence type="ECO:0000256" key="3">
    <source>
        <dbReference type="ARBA" id="ARBA00022763"/>
    </source>
</evidence>
<dbReference type="InterPro" id="IPR042488">
    <property type="entry name" value="Rad4_BHD3_sf"/>
</dbReference>
<dbReference type="InterPro" id="IPR038765">
    <property type="entry name" value="Papain-like_cys_pep_sf"/>
</dbReference>
<dbReference type="InterPro" id="IPR018328">
    <property type="entry name" value="Rad4_beta-hairpin_dom3"/>
</dbReference>
<dbReference type="AlphaFoldDB" id="A0A6A6L717"/>
<dbReference type="Gene3D" id="3.30.70.2460">
    <property type="entry name" value="Rad4, beta-hairpin domain BHD3"/>
    <property type="match status" value="1"/>
</dbReference>
<evidence type="ECO:0000256" key="6">
    <source>
        <dbReference type="SAM" id="Coils"/>
    </source>
</evidence>
<name>A0A6A6L717_HEVBR</name>
<gene>
    <name evidence="9" type="ORF">GH714_032953</name>
</gene>
<dbReference type="GO" id="GO:0003697">
    <property type="term" value="F:single-stranded DNA binding"/>
    <property type="evidence" value="ECO:0007669"/>
    <property type="project" value="TreeGrafter"/>
</dbReference>
<dbReference type="GO" id="GO:0071942">
    <property type="term" value="C:XPC complex"/>
    <property type="evidence" value="ECO:0007669"/>
    <property type="project" value="TreeGrafter"/>
</dbReference>
<evidence type="ECO:0000256" key="1">
    <source>
        <dbReference type="ARBA" id="ARBA00004123"/>
    </source>
</evidence>
<feature type="compositionally biased region" description="Basic and acidic residues" evidence="7">
    <location>
        <begin position="299"/>
        <end position="310"/>
    </location>
</feature>
<dbReference type="InterPro" id="IPR036985">
    <property type="entry name" value="Transglutaminase-like_sf"/>
</dbReference>
<dbReference type="Proteomes" id="UP000467840">
    <property type="component" value="Chromosome 7"/>
</dbReference>
<dbReference type="Gene3D" id="3.90.260.10">
    <property type="entry name" value="Transglutaminase-like"/>
    <property type="match status" value="1"/>
</dbReference>
<keyword evidence="4" id="KW-0234">DNA repair</keyword>
<comment type="caution">
    <text evidence="9">The sequence shown here is derived from an EMBL/GenBank/DDBJ whole genome shotgun (WGS) entry which is preliminary data.</text>
</comment>
<protein>
    <recommendedName>
        <fullName evidence="8">Rad4 beta-hairpin domain-containing protein</fullName>
    </recommendedName>
</protein>
<dbReference type="GO" id="GO:0000111">
    <property type="term" value="C:nucleotide-excision repair factor 2 complex"/>
    <property type="evidence" value="ECO:0007669"/>
    <property type="project" value="TreeGrafter"/>
</dbReference>
<keyword evidence="6" id="KW-0175">Coiled coil</keyword>
<dbReference type="GO" id="GO:0006298">
    <property type="term" value="P:mismatch repair"/>
    <property type="evidence" value="ECO:0007669"/>
    <property type="project" value="TreeGrafter"/>
</dbReference>
<feature type="domain" description="Rad4 beta-hairpin" evidence="8">
    <location>
        <begin position="171"/>
        <end position="245"/>
    </location>
</feature>
<dbReference type="EMBL" id="JAAGAX010000013">
    <property type="protein sequence ID" value="KAF2295449.1"/>
    <property type="molecule type" value="Genomic_DNA"/>
</dbReference>
<reference evidence="9 10" key="1">
    <citation type="journal article" date="2020" name="Mol. Plant">
        <title>The Chromosome-Based Rubber Tree Genome Provides New Insights into Spurge Genome Evolution and Rubber Biosynthesis.</title>
        <authorList>
            <person name="Liu J."/>
            <person name="Shi C."/>
            <person name="Shi C.C."/>
            <person name="Li W."/>
            <person name="Zhang Q.J."/>
            <person name="Zhang Y."/>
            <person name="Li K."/>
            <person name="Lu H.F."/>
            <person name="Shi C."/>
            <person name="Zhu S.T."/>
            <person name="Xiao Z.Y."/>
            <person name="Nan H."/>
            <person name="Yue Y."/>
            <person name="Zhu X.G."/>
            <person name="Wu Y."/>
            <person name="Hong X.N."/>
            <person name="Fan G.Y."/>
            <person name="Tong Y."/>
            <person name="Zhang D."/>
            <person name="Mao C.L."/>
            <person name="Liu Y.L."/>
            <person name="Hao S.J."/>
            <person name="Liu W.Q."/>
            <person name="Lv M.Q."/>
            <person name="Zhang H.B."/>
            <person name="Liu Y."/>
            <person name="Hu-Tang G.R."/>
            <person name="Wang J.P."/>
            <person name="Wang J.H."/>
            <person name="Sun Y.H."/>
            <person name="Ni S.B."/>
            <person name="Chen W.B."/>
            <person name="Zhang X.C."/>
            <person name="Jiao Y.N."/>
            <person name="Eichler E.E."/>
            <person name="Li G.H."/>
            <person name="Liu X."/>
            <person name="Gao L.Z."/>
        </authorList>
    </citation>
    <scope>NUCLEOTIDE SEQUENCE [LARGE SCALE GENOMIC DNA]</scope>
    <source>
        <strain evidence="10">cv. GT1</strain>
        <tissue evidence="9">Leaf</tissue>
    </source>
</reference>
<organism evidence="9 10">
    <name type="scientific">Hevea brasiliensis</name>
    <name type="common">Para rubber tree</name>
    <name type="synonym">Siphonia brasiliensis</name>
    <dbReference type="NCBI Taxonomy" id="3981"/>
    <lineage>
        <taxon>Eukaryota</taxon>
        <taxon>Viridiplantae</taxon>
        <taxon>Streptophyta</taxon>
        <taxon>Embryophyta</taxon>
        <taxon>Tracheophyta</taxon>
        <taxon>Spermatophyta</taxon>
        <taxon>Magnoliopsida</taxon>
        <taxon>eudicotyledons</taxon>
        <taxon>Gunneridae</taxon>
        <taxon>Pentapetalae</taxon>
        <taxon>rosids</taxon>
        <taxon>fabids</taxon>
        <taxon>Malpighiales</taxon>
        <taxon>Euphorbiaceae</taxon>
        <taxon>Crotonoideae</taxon>
        <taxon>Micrandreae</taxon>
        <taxon>Hevea</taxon>
    </lineage>
</organism>
<dbReference type="PANTHER" id="PTHR12135:SF0">
    <property type="entry name" value="DNA REPAIR PROTEIN COMPLEMENTING XP-C CELLS"/>
    <property type="match status" value="1"/>
</dbReference>
<dbReference type="Pfam" id="PF10405">
    <property type="entry name" value="BHD_3"/>
    <property type="match status" value="1"/>
</dbReference>
<dbReference type="SMART" id="SM01032">
    <property type="entry name" value="BHD_3"/>
    <property type="match status" value="1"/>
</dbReference>
<evidence type="ECO:0000256" key="7">
    <source>
        <dbReference type="SAM" id="MobiDB-lite"/>
    </source>
</evidence>
<evidence type="ECO:0000256" key="4">
    <source>
        <dbReference type="ARBA" id="ARBA00023204"/>
    </source>
</evidence>
<dbReference type="Pfam" id="PF03835">
    <property type="entry name" value="Rad4"/>
    <property type="match status" value="1"/>
</dbReference>
<evidence type="ECO:0000256" key="5">
    <source>
        <dbReference type="ARBA" id="ARBA00023242"/>
    </source>
</evidence>
<evidence type="ECO:0000313" key="9">
    <source>
        <dbReference type="EMBL" id="KAF2295449.1"/>
    </source>
</evidence>
<keyword evidence="5" id="KW-0539">Nucleus</keyword>
<dbReference type="FunFam" id="3.30.70.2460:FF:000001">
    <property type="entry name" value="DNA repair protein Rad4 family"/>
    <property type="match status" value="1"/>
</dbReference>
<comment type="similarity">
    <text evidence="2">Belongs to the XPC family.</text>
</comment>
<evidence type="ECO:0000313" key="10">
    <source>
        <dbReference type="Proteomes" id="UP000467840"/>
    </source>
</evidence>
<feature type="region of interest" description="Disordered" evidence="7">
    <location>
        <begin position="1"/>
        <end position="33"/>
    </location>
</feature>
<dbReference type="SUPFAM" id="SSF54001">
    <property type="entry name" value="Cysteine proteinases"/>
    <property type="match status" value="1"/>
</dbReference>
<evidence type="ECO:0000256" key="2">
    <source>
        <dbReference type="ARBA" id="ARBA00009525"/>
    </source>
</evidence>
<feature type="coiled-coil region" evidence="6">
    <location>
        <begin position="238"/>
        <end position="265"/>
    </location>
</feature>
<dbReference type="GO" id="GO:0005737">
    <property type="term" value="C:cytoplasm"/>
    <property type="evidence" value="ECO:0007669"/>
    <property type="project" value="TreeGrafter"/>
</dbReference>
<accession>A0A6A6L717</accession>
<proteinExistence type="inferred from homology"/>
<keyword evidence="3" id="KW-0227">DNA damage</keyword>
<dbReference type="InterPro" id="IPR004583">
    <property type="entry name" value="DNA_repair_Rad4"/>
</dbReference>
<keyword evidence="10" id="KW-1185">Reference proteome</keyword>
<dbReference type="PANTHER" id="PTHR12135">
    <property type="entry name" value="DNA REPAIR PROTEIN XP-C / RAD4"/>
    <property type="match status" value="1"/>
</dbReference>
<comment type="subcellular location">
    <subcellularLocation>
        <location evidence="1">Nucleus</location>
    </subcellularLocation>
</comment>
<feature type="compositionally biased region" description="Polar residues" evidence="7">
    <location>
        <begin position="287"/>
        <end position="298"/>
    </location>
</feature>
<evidence type="ECO:0000259" key="8">
    <source>
        <dbReference type="SMART" id="SM01032"/>
    </source>
</evidence>
<dbReference type="GO" id="GO:0003684">
    <property type="term" value="F:damaged DNA binding"/>
    <property type="evidence" value="ECO:0007669"/>
    <property type="project" value="InterPro"/>
</dbReference>
<sequence length="372" mass="42189">MCETSSKLPCKSKDSYPRSNKTHSKDPPDTVEVENQTTDSFYVRLKIRSLNHVSPKCQGSKRKGDLDFEMQMQMAMFATGIAKIYCSGENLTGKWVHVDAVNAIVDGEEKVEAAAAACKTSLRYVVAFAGHGAKDVTRRYCMKWYKIAPQRINSVWWDAVLAPLRELESGATEDERGQVEVWSEKCLPPGTVHLRLPRVFRVAKRLEIDYAPAMVGFEFKNGRSVPVFEGIVVCAEFKDAILEAYAEEEERRETEEKKIHEAQAISRWYQLLSSIITRQRLKNCYGNSSLQMSGNNKDTNYKSDVHDSSQPHKHTRGCQKEDKQNPESGAPPVVQTEDHEHVFLAEDQSFDEESSVRTKRCHCGFSVQVEEL</sequence>
<dbReference type="GO" id="GO:0006289">
    <property type="term" value="P:nucleotide-excision repair"/>
    <property type="evidence" value="ECO:0007669"/>
    <property type="project" value="InterPro"/>
</dbReference>